<dbReference type="PANTHER" id="PTHR46260:SF3">
    <property type="entry name" value="RING-TYPE DOMAIN-CONTAINING PROTEIN"/>
    <property type="match status" value="1"/>
</dbReference>
<evidence type="ECO:0000256" key="2">
    <source>
        <dbReference type="ARBA" id="ARBA00022737"/>
    </source>
</evidence>
<reference evidence="3" key="2">
    <citation type="submission" date="2017-05" db="UniProtKB">
        <authorList>
            <consortium name="EnsemblMetazoa"/>
        </authorList>
    </citation>
    <scope>IDENTIFICATION</scope>
</reference>
<gene>
    <name evidence="3" type="primary">105314077</name>
</gene>
<dbReference type="Proteomes" id="UP000007879">
    <property type="component" value="Unassembled WGS sequence"/>
</dbReference>
<protein>
    <submittedName>
        <fullName evidence="3">Uncharacterized protein</fullName>
    </submittedName>
</protein>
<sequence>MAAAAAGKLPDLSGTYKWEKLPELPTGRVYAVGGYHDGKLYVLGGCDGVGKALSVAEVYSFATKTWHQLPNMPTRRAACTTVIFHENKLILVGGVDENQTPIAAVDCFNIDSETWSQLPPLPVGVTGPFVTKIDNKIYCIGGTDKKGINQSVSFDFDLNEWKDMPPLKTRRYACGGYVHNNKIYIVGGREVKEPIKSTEVFDLETQEWTELASMLSLRVFYNVMGHKDFIYVVGGFVPMVGLSKIVERYDIKKNEWERLKDLRVPQSDGSIGVVGDRVVFAAGLGIVAGAKPQDGPSCLNYAYGLTDGSDTFERLPNMRSKRASTATALFDDKMAVICGAGQGGPQKIVEILSCNKEK</sequence>
<dbReference type="eggNOG" id="KOG1072">
    <property type="taxonomic scope" value="Eukaryota"/>
</dbReference>
<dbReference type="Pfam" id="PF01344">
    <property type="entry name" value="Kelch_1"/>
    <property type="match status" value="2"/>
</dbReference>
<dbReference type="KEGG" id="aqu:105314077"/>
<dbReference type="OMA" id="HGEMIYL"/>
<dbReference type="PANTHER" id="PTHR46260">
    <property type="entry name" value="RING-TYPE DOMAIN-CONTAINING PROTEIN"/>
    <property type="match status" value="1"/>
</dbReference>
<dbReference type="Gene3D" id="2.120.10.80">
    <property type="entry name" value="Kelch-type beta propeller"/>
    <property type="match status" value="2"/>
</dbReference>
<evidence type="ECO:0000313" key="4">
    <source>
        <dbReference type="Proteomes" id="UP000007879"/>
    </source>
</evidence>
<organism evidence="3">
    <name type="scientific">Amphimedon queenslandica</name>
    <name type="common">Sponge</name>
    <dbReference type="NCBI Taxonomy" id="400682"/>
    <lineage>
        <taxon>Eukaryota</taxon>
        <taxon>Metazoa</taxon>
        <taxon>Porifera</taxon>
        <taxon>Demospongiae</taxon>
        <taxon>Heteroscleromorpha</taxon>
        <taxon>Haplosclerida</taxon>
        <taxon>Niphatidae</taxon>
        <taxon>Amphimedon</taxon>
    </lineage>
</organism>
<reference evidence="4" key="1">
    <citation type="journal article" date="2010" name="Nature">
        <title>The Amphimedon queenslandica genome and the evolution of animal complexity.</title>
        <authorList>
            <person name="Srivastava M."/>
            <person name="Simakov O."/>
            <person name="Chapman J."/>
            <person name="Fahey B."/>
            <person name="Gauthier M.E."/>
            <person name="Mitros T."/>
            <person name="Richards G.S."/>
            <person name="Conaco C."/>
            <person name="Dacre M."/>
            <person name="Hellsten U."/>
            <person name="Larroux C."/>
            <person name="Putnam N.H."/>
            <person name="Stanke M."/>
            <person name="Adamska M."/>
            <person name="Darling A."/>
            <person name="Degnan S.M."/>
            <person name="Oakley T.H."/>
            <person name="Plachetzki D.C."/>
            <person name="Zhai Y."/>
            <person name="Adamski M."/>
            <person name="Calcino A."/>
            <person name="Cummins S.F."/>
            <person name="Goodstein D.M."/>
            <person name="Harris C."/>
            <person name="Jackson D.J."/>
            <person name="Leys S.P."/>
            <person name="Shu S."/>
            <person name="Woodcroft B.J."/>
            <person name="Vervoort M."/>
            <person name="Kosik K.S."/>
            <person name="Manning G."/>
            <person name="Degnan B.M."/>
            <person name="Rokhsar D.S."/>
        </authorList>
    </citation>
    <scope>NUCLEOTIDE SEQUENCE [LARGE SCALE GENOMIC DNA]</scope>
</reference>
<dbReference type="OrthoDB" id="8185403at2759"/>
<dbReference type="InterPro" id="IPR051746">
    <property type="entry name" value="Kelch_domain_containing_8"/>
</dbReference>
<evidence type="ECO:0000313" key="3">
    <source>
        <dbReference type="EnsemblMetazoa" id="Aqu2.1.42609_001"/>
    </source>
</evidence>
<keyword evidence="2" id="KW-0677">Repeat</keyword>
<dbReference type="InterPro" id="IPR011043">
    <property type="entry name" value="Gal_Oxase/kelch_b-propeller"/>
</dbReference>
<name>A0A1X7VRW1_AMPQE</name>
<dbReference type="InterPro" id="IPR015915">
    <property type="entry name" value="Kelch-typ_b-propeller"/>
</dbReference>
<accession>A0A1X7VRW1</accession>
<dbReference type="SUPFAM" id="SSF50965">
    <property type="entry name" value="Galactose oxidase, central domain"/>
    <property type="match status" value="1"/>
</dbReference>
<dbReference type="Pfam" id="PF24681">
    <property type="entry name" value="Kelch_KLHDC2_KLHL20_DRC7"/>
    <property type="match status" value="1"/>
</dbReference>
<dbReference type="STRING" id="400682.A0A1X7VRW1"/>
<dbReference type="EnsemblMetazoa" id="Aqu2.1.42609_001">
    <property type="protein sequence ID" value="Aqu2.1.42609_001"/>
    <property type="gene ID" value="Aqu2.1.42609"/>
</dbReference>
<dbReference type="SUPFAM" id="SSF117281">
    <property type="entry name" value="Kelch motif"/>
    <property type="match status" value="1"/>
</dbReference>
<dbReference type="AlphaFoldDB" id="A0A1X7VRW1"/>
<keyword evidence="1" id="KW-0880">Kelch repeat</keyword>
<dbReference type="InterPro" id="IPR006652">
    <property type="entry name" value="Kelch_1"/>
</dbReference>
<dbReference type="PRINTS" id="PR00501">
    <property type="entry name" value="KELCHREPEAT"/>
</dbReference>
<dbReference type="SMART" id="SM00612">
    <property type="entry name" value="Kelch"/>
    <property type="match status" value="6"/>
</dbReference>
<dbReference type="InParanoid" id="A0A1X7VRW1"/>
<keyword evidence="4" id="KW-1185">Reference proteome</keyword>
<proteinExistence type="predicted"/>
<dbReference type="EnsemblMetazoa" id="XM_011408003.2">
    <property type="protein sequence ID" value="XP_011406305.1"/>
    <property type="gene ID" value="LOC105314077"/>
</dbReference>
<evidence type="ECO:0000256" key="1">
    <source>
        <dbReference type="ARBA" id="ARBA00022441"/>
    </source>
</evidence>